<sequence length="261" mass="29340">MPGMTPEYGDLSVSVVEDHNPKVYTFNSRRACHSPPRLSLAWGRGNTLRVSFLESEECGSGQDQISGGEVVEVNLSNVDGGDVSDAQWRRIAYGSVAPFAMLQSRKNSVNTSKYEKDRWDHVIQYSKEISSLLSSSDPPVTPAIEDPMMILNKVEEPTALKAAWELLVFFYVEKQSKTWIPERLLDWLAEFDCLFSGSLPTVHGKLVDFQEEVVAIKAVENDPKYWEVMSAALAVGWLDVVVKLLRMHGSYFYDQLGTREV</sequence>
<comment type="subcellular location">
    <subcellularLocation>
        <location evidence="1 9">Nucleus</location>
        <location evidence="1 9">Nuclear pore complex</location>
    </subcellularLocation>
</comment>
<dbReference type="Pfam" id="PF07575">
    <property type="entry name" value="Nucleopor_Nup85"/>
    <property type="match status" value="1"/>
</dbReference>
<comment type="similarity">
    <text evidence="2 9">Belongs to the nucleoporin Nup85 family.</text>
</comment>
<dbReference type="Proteomes" id="UP000015453">
    <property type="component" value="Unassembled WGS sequence"/>
</dbReference>
<evidence type="ECO:0000256" key="2">
    <source>
        <dbReference type="ARBA" id="ARBA00005573"/>
    </source>
</evidence>
<dbReference type="GO" id="GO:0006406">
    <property type="term" value="P:mRNA export from nucleus"/>
    <property type="evidence" value="ECO:0007669"/>
    <property type="project" value="TreeGrafter"/>
</dbReference>
<dbReference type="InterPro" id="IPR011502">
    <property type="entry name" value="Nucleoporin_Nup85"/>
</dbReference>
<protein>
    <recommendedName>
        <fullName evidence="9">Nuclear pore complex protein Nup85</fullName>
    </recommendedName>
</protein>
<keyword evidence="8 9" id="KW-0539">Nucleus</keyword>
<dbReference type="GO" id="GO:0031080">
    <property type="term" value="C:nuclear pore outer ring"/>
    <property type="evidence" value="ECO:0007669"/>
    <property type="project" value="TreeGrafter"/>
</dbReference>
<evidence type="ECO:0000256" key="9">
    <source>
        <dbReference type="RuleBase" id="RU365073"/>
    </source>
</evidence>
<gene>
    <name evidence="10" type="ORF">M569_11413</name>
</gene>
<dbReference type="GO" id="GO:0045893">
    <property type="term" value="P:positive regulation of DNA-templated transcription"/>
    <property type="evidence" value="ECO:0007669"/>
    <property type="project" value="TreeGrafter"/>
</dbReference>
<reference evidence="10 11" key="1">
    <citation type="journal article" date="2013" name="BMC Genomics">
        <title>The miniature genome of a carnivorous plant Genlisea aurea contains a low number of genes and short non-coding sequences.</title>
        <authorList>
            <person name="Leushkin E.V."/>
            <person name="Sutormin R.A."/>
            <person name="Nabieva E.R."/>
            <person name="Penin A.A."/>
            <person name="Kondrashov A.S."/>
            <person name="Logacheva M.D."/>
        </authorList>
    </citation>
    <scope>NUCLEOTIDE SEQUENCE [LARGE SCALE GENOMIC DNA]</scope>
</reference>
<dbReference type="GO" id="GO:0017056">
    <property type="term" value="F:structural constituent of nuclear pore"/>
    <property type="evidence" value="ECO:0007669"/>
    <property type="project" value="TreeGrafter"/>
</dbReference>
<keyword evidence="11" id="KW-1185">Reference proteome</keyword>
<dbReference type="OrthoDB" id="17644at2759"/>
<evidence type="ECO:0000313" key="11">
    <source>
        <dbReference type="Proteomes" id="UP000015453"/>
    </source>
</evidence>
<dbReference type="GO" id="GO:0031965">
    <property type="term" value="C:nuclear membrane"/>
    <property type="evidence" value="ECO:0007669"/>
    <property type="project" value="UniProtKB-UniRule"/>
</dbReference>
<keyword evidence="5 9" id="KW-0653">Protein transport</keyword>
<organism evidence="10 11">
    <name type="scientific">Genlisea aurea</name>
    <dbReference type="NCBI Taxonomy" id="192259"/>
    <lineage>
        <taxon>Eukaryota</taxon>
        <taxon>Viridiplantae</taxon>
        <taxon>Streptophyta</taxon>
        <taxon>Embryophyta</taxon>
        <taxon>Tracheophyta</taxon>
        <taxon>Spermatophyta</taxon>
        <taxon>Magnoliopsida</taxon>
        <taxon>eudicotyledons</taxon>
        <taxon>Gunneridae</taxon>
        <taxon>Pentapetalae</taxon>
        <taxon>asterids</taxon>
        <taxon>lamiids</taxon>
        <taxon>Lamiales</taxon>
        <taxon>Lentibulariaceae</taxon>
        <taxon>Genlisea</taxon>
    </lineage>
</organism>
<evidence type="ECO:0000256" key="1">
    <source>
        <dbReference type="ARBA" id="ARBA00004567"/>
    </source>
</evidence>
<keyword evidence="3 9" id="KW-0813">Transport</keyword>
<dbReference type="AlphaFoldDB" id="S8DU54"/>
<evidence type="ECO:0000313" key="10">
    <source>
        <dbReference type="EMBL" id="EPS63372.1"/>
    </source>
</evidence>
<keyword evidence="6 9" id="KW-0811">Translocation</keyword>
<keyword evidence="9" id="KW-0472">Membrane</keyword>
<feature type="non-terminal residue" evidence="10">
    <location>
        <position position="261"/>
    </location>
</feature>
<keyword evidence="4 9" id="KW-0509">mRNA transport</keyword>
<dbReference type="PANTHER" id="PTHR13373:SF21">
    <property type="entry name" value="NUCLEAR PORE COMPLEX PROTEIN NUP85"/>
    <property type="match status" value="1"/>
</dbReference>
<dbReference type="EMBL" id="AUSU01005531">
    <property type="protein sequence ID" value="EPS63372.1"/>
    <property type="molecule type" value="Genomic_DNA"/>
</dbReference>
<evidence type="ECO:0000256" key="6">
    <source>
        <dbReference type="ARBA" id="ARBA00023010"/>
    </source>
</evidence>
<evidence type="ECO:0000256" key="8">
    <source>
        <dbReference type="ARBA" id="ARBA00023242"/>
    </source>
</evidence>
<keyword evidence="7 9" id="KW-0906">Nuclear pore complex</keyword>
<comment type="function">
    <text evidence="9">Functions as a component of the nuclear pore complex (NPC).</text>
</comment>
<comment type="caution">
    <text evidence="10">The sequence shown here is derived from an EMBL/GenBank/DDBJ whole genome shotgun (WGS) entry which is preliminary data.</text>
</comment>
<comment type="subunit">
    <text evidence="9">Component of the nuclear pore complex (NPC).</text>
</comment>
<evidence type="ECO:0000256" key="5">
    <source>
        <dbReference type="ARBA" id="ARBA00022927"/>
    </source>
</evidence>
<evidence type="ECO:0000256" key="4">
    <source>
        <dbReference type="ARBA" id="ARBA00022816"/>
    </source>
</evidence>
<evidence type="ECO:0000256" key="3">
    <source>
        <dbReference type="ARBA" id="ARBA00022448"/>
    </source>
</evidence>
<accession>S8DU54</accession>
<name>S8DU54_9LAMI</name>
<dbReference type="GO" id="GO:0006606">
    <property type="term" value="P:protein import into nucleus"/>
    <property type="evidence" value="ECO:0007669"/>
    <property type="project" value="TreeGrafter"/>
</dbReference>
<evidence type="ECO:0000256" key="7">
    <source>
        <dbReference type="ARBA" id="ARBA00023132"/>
    </source>
</evidence>
<dbReference type="PANTHER" id="PTHR13373">
    <property type="entry name" value="FROUNT PROTEIN-RELATED"/>
    <property type="match status" value="1"/>
</dbReference>
<proteinExistence type="inferred from homology"/>